<name>A0A4Y7PN28_9AGAM</name>
<evidence type="ECO:0000313" key="1">
    <source>
        <dbReference type="EMBL" id="TDL15999.1"/>
    </source>
</evidence>
<dbReference type="AlphaFoldDB" id="A0A4Y7PN28"/>
<keyword evidence="2" id="KW-1185">Reference proteome</keyword>
<reference evidence="1 2" key="1">
    <citation type="submission" date="2018-06" db="EMBL/GenBank/DDBJ databases">
        <title>A transcriptomic atlas of mushroom development highlights an independent origin of complex multicellularity.</title>
        <authorList>
            <consortium name="DOE Joint Genome Institute"/>
            <person name="Krizsan K."/>
            <person name="Almasi E."/>
            <person name="Merenyi Z."/>
            <person name="Sahu N."/>
            <person name="Viragh M."/>
            <person name="Koszo T."/>
            <person name="Mondo S."/>
            <person name="Kiss B."/>
            <person name="Balint B."/>
            <person name="Kues U."/>
            <person name="Barry K."/>
            <person name="Hegedus J.C."/>
            <person name="Henrissat B."/>
            <person name="Johnson J."/>
            <person name="Lipzen A."/>
            <person name="Ohm R."/>
            <person name="Nagy I."/>
            <person name="Pangilinan J."/>
            <person name="Yan J."/>
            <person name="Xiong Y."/>
            <person name="Grigoriev I.V."/>
            <person name="Hibbett D.S."/>
            <person name="Nagy L.G."/>
        </authorList>
    </citation>
    <scope>NUCLEOTIDE SEQUENCE [LARGE SCALE GENOMIC DNA]</scope>
    <source>
        <strain evidence="1 2">SZMC22713</strain>
    </source>
</reference>
<gene>
    <name evidence="1" type="ORF">BD410DRAFT_652769</name>
</gene>
<sequence>MRRPPILSLQRKCFHKLRKLMKRKEFADFRCLRSTDCRLGEKNMKALTSPSGMLATFSEALFDFREYRNRVSHLLTFPSTFVFPNNAPLGCVQ</sequence>
<dbReference type="VEuPathDB" id="FungiDB:BD410DRAFT_652769"/>
<dbReference type="Proteomes" id="UP000294933">
    <property type="component" value="Unassembled WGS sequence"/>
</dbReference>
<proteinExistence type="predicted"/>
<evidence type="ECO:0000313" key="2">
    <source>
        <dbReference type="Proteomes" id="UP000294933"/>
    </source>
</evidence>
<dbReference type="EMBL" id="ML170254">
    <property type="protein sequence ID" value="TDL15999.1"/>
    <property type="molecule type" value="Genomic_DNA"/>
</dbReference>
<protein>
    <submittedName>
        <fullName evidence="1">Uncharacterized protein</fullName>
    </submittedName>
</protein>
<accession>A0A4Y7PN28</accession>
<organism evidence="1 2">
    <name type="scientific">Rickenella mellea</name>
    <dbReference type="NCBI Taxonomy" id="50990"/>
    <lineage>
        <taxon>Eukaryota</taxon>
        <taxon>Fungi</taxon>
        <taxon>Dikarya</taxon>
        <taxon>Basidiomycota</taxon>
        <taxon>Agaricomycotina</taxon>
        <taxon>Agaricomycetes</taxon>
        <taxon>Hymenochaetales</taxon>
        <taxon>Rickenellaceae</taxon>
        <taxon>Rickenella</taxon>
    </lineage>
</organism>